<comment type="pathway">
    <text evidence="1">Secondary metabolite biosynthesis.</text>
</comment>
<gene>
    <name evidence="6" type="ORF">FZEAL_8636</name>
</gene>
<organism evidence="6 7">
    <name type="scientific">Fusarium zealandicum</name>
    <dbReference type="NCBI Taxonomy" id="1053134"/>
    <lineage>
        <taxon>Eukaryota</taxon>
        <taxon>Fungi</taxon>
        <taxon>Dikarya</taxon>
        <taxon>Ascomycota</taxon>
        <taxon>Pezizomycotina</taxon>
        <taxon>Sordariomycetes</taxon>
        <taxon>Hypocreomycetidae</taxon>
        <taxon>Hypocreales</taxon>
        <taxon>Nectriaceae</taxon>
        <taxon>Fusarium</taxon>
        <taxon>Fusarium staphyleae species complex</taxon>
    </lineage>
</organism>
<dbReference type="Pfam" id="PF13649">
    <property type="entry name" value="Methyltransf_25"/>
    <property type="match status" value="1"/>
</dbReference>
<dbReference type="PANTHER" id="PTHR35897:SF1">
    <property type="entry name" value="METHYLTRANSFERASE AUSD"/>
    <property type="match status" value="1"/>
</dbReference>
<evidence type="ECO:0000259" key="5">
    <source>
        <dbReference type="Pfam" id="PF13649"/>
    </source>
</evidence>
<dbReference type="GO" id="GO:0016740">
    <property type="term" value="F:transferase activity"/>
    <property type="evidence" value="ECO:0007669"/>
    <property type="project" value="UniProtKB-KW"/>
</dbReference>
<comment type="similarity">
    <text evidence="4">Belongs to the class I-like SAM-binding methyltransferase superfamily.</text>
</comment>
<protein>
    <recommendedName>
        <fullName evidence="5">Methyltransferase domain-containing protein</fullName>
    </recommendedName>
</protein>
<dbReference type="InterPro" id="IPR041698">
    <property type="entry name" value="Methyltransf_25"/>
</dbReference>
<dbReference type="InterPro" id="IPR029063">
    <property type="entry name" value="SAM-dependent_MTases_sf"/>
</dbReference>
<evidence type="ECO:0000256" key="1">
    <source>
        <dbReference type="ARBA" id="ARBA00005179"/>
    </source>
</evidence>
<dbReference type="Gene3D" id="3.40.50.150">
    <property type="entry name" value="Vaccinia Virus protein VP39"/>
    <property type="match status" value="1"/>
</dbReference>
<evidence type="ECO:0000256" key="3">
    <source>
        <dbReference type="ARBA" id="ARBA00022691"/>
    </source>
</evidence>
<reference evidence="6" key="2">
    <citation type="submission" date="2020-05" db="EMBL/GenBank/DDBJ databases">
        <authorList>
            <person name="Kim H.-S."/>
            <person name="Proctor R.H."/>
            <person name="Brown D.W."/>
        </authorList>
    </citation>
    <scope>NUCLEOTIDE SEQUENCE</scope>
    <source>
        <strain evidence="6">NRRL 22465</strain>
    </source>
</reference>
<proteinExistence type="inferred from homology"/>
<evidence type="ECO:0000256" key="2">
    <source>
        <dbReference type="ARBA" id="ARBA00022679"/>
    </source>
</evidence>
<dbReference type="AlphaFoldDB" id="A0A8H4UDH0"/>
<dbReference type="SUPFAM" id="SSF53335">
    <property type="entry name" value="S-adenosyl-L-methionine-dependent methyltransferases"/>
    <property type="match status" value="1"/>
</dbReference>
<dbReference type="EMBL" id="JABEYC010000749">
    <property type="protein sequence ID" value="KAF4974465.1"/>
    <property type="molecule type" value="Genomic_DNA"/>
</dbReference>
<accession>A0A8H4UDH0</accession>
<sequence length="280" mass="32073">MSNEELYVGLKDKQVPWFDAHRSIQEEARDLLENYGGIPTDGVDDHVSAMRDKIWQVFPYPCVGELGFLDLNLAEREAYPQIIARLRASPEARHLDIGCCVGQDIRKLVHDGVPSDQIVGVELERGYTELGYELFNDRATLKTRFVNADMLDTENKELKALNGTFDTIHIGLVLQLFNLEEQMQFLTNTIAKLKPSGGLIVGHTLAHQEGIEVPGAFNKPNMRHNWETWIGMWDEIESRVGREIKMKGCIDGHVGFGERRGKETWRDRKWRRIVFEVIVK</sequence>
<dbReference type="Proteomes" id="UP000635477">
    <property type="component" value="Unassembled WGS sequence"/>
</dbReference>
<feature type="domain" description="Methyltransferase" evidence="5">
    <location>
        <begin position="95"/>
        <end position="197"/>
    </location>
</feature>
<evidence type="ECO:0000313" key="6">
    <source>
        <dbReference type="EMBL" id="KAF4974465.1"/>
    </source>
</evidence>
<dbReference type="PANTHER" id="PTHR35897">
    <property type="entry name" value="METHYLTRANSFERASE AUSD"/>
    <property type="match status" value="1"/>
</dbReference>
<dbReference type="OrthoDB" id="2094832at2759"/>
<keyword evidence="2" id="KW-0808">Transferase</keyword>
<reference evidence="6" key="1">
    <citation type="journal article" date="2020" name="BMC Genomics">
        <title>Correction to: Identification and distribution of gene clusters required for synthesis of sphingolipid metabolism inhibitors in diverse species of the filamentous fungus Fusarium.</title>
        <authorList>
            <person name="Kim H.S."/>
            <person name="Lohmar J.M."/>
            <person name="Busman M."/>
            <person name="Brown D.W."/>
            <person name="Naumann T.A."/>
            <person name="Divon H.H."/>
            <person name="Lysoe E."/>
            <person name="Uhlig S."/>
            <person name="Proctor R.H."/>
        </authorList>
    </citation>
    <scope>NUCLEOTIDE SEQUENCE</scope>
    <source>
        <strain evidence="6">NRRL 22465</strain>
    </source>
</reference>
<dbReference type="InterPro" id="IPR051654">
    <property type="entry name" value="Meroterpenoid_MTases"/>
</dbReference>
<keyword evidence="3" id="KW-0949">S-adenosyl-L-methionine</keyword>
<evidence type="ECO:0000256" key="4">
    <source>
        <dbReference type="ARBA" id="ARBA00038314"/>
    </source>
</evidence>
<evidence type="ECO:0000313" key="7">
    <source>
        <dbReference type="Proteomes" id="UP000635477"/>
    </source>
</evidence>
<comment type="caution">
    <text evidence="6">The sequence shown here is derived from an EMBL/GenBank/DDBJ whole genome shotgun (WGS) entry which is preliminary data.</text>
</comment>
<name>A0A8H4UDH0_9HYPO</name>
<keyword evidence="7" id="KW-1185">Reference proteome</keyword>